<evidence type="ECO:0000313" key="4">
    <source>
        <dbReference type="Proteomes" id="UP000470384"/>
    </source>
</evidence>
<dbReference type="AlphaFoldDB" id="A0A845Q964"/>
<dbReference type="InterPro" id="IPR006311">
    <property type="entry name" value="TAT_signal"/>
</dbReference>
<feature type="signal peptide" evidence="1">
    <location>
        <begin position="1"/>
        <end position="23"/>
    </location>
</feature>
<evidence type="ECO:0000259" key="2">
    <source>
        <dbReference type="Pfam" id="PF13629"/>
    </source>
</evidence>
<dbReference type="OrthoDB" id="9815749at2"/>
<keyword evidence="4" id="KW-1185">Reference proteome</keyword>
<dbReference type="Pfam" id="PF13629">
    <property type="entry name" value="T2SS-T3SS_pil_N"/>
    <property type="match status" value="1"/>
</dbReference>
<evidence type="ECO:0000313" key="3">
    <source>
        <dbReference type="EMBL" id="NBG94929.1"/>
    </source>
</evidence>
<protein>
    <recommendedName>
        <fullName evidence="2">Pilus formation protein N-terminal domain-containing protein</fullName>
    </recommendedName>
</protein>
<dbReference type="RefSeq" id="WP_160586980.1">
    <property type="nucleotide sequence ID" value="NZ_BMHN01000001.1"/>
</dbReference>
<evidence type="ECO:0000256" key="1">
    <source>
        <dbReference type="SAM" id="SignalP"/>
    </source>
</evidence>
<sequence length="178" mass="18144">MPTQKSPARPLAFAMLGALAAGAAIGLAAAPDVAEAGGMYEIHSSDYTVGIDQAQVLRIEGAASLVAVGNPSIADAIIQDGDMILLVGRSYGATNVLVFDADGSQLASLLVNVVDKSPRMVTVNRGATQRSYNCAPECRPVLRIGDEHAHAKEISEQTIAKQGIATGSAEGSGQGAGE</sequence>
<feature type="domain" description="Pilus formation protein N-terminal" evidence="2">
    <location>
        <begin position="46"/>
        <end position="113"/>
    </location>
</feature>
<comment type="caution">
    <text evidence="3">The sequence shown here is derived from an EMBL/GenBank/DDBJ whole genome shotgun (WGS) entry which is preliminary data.</text>
</comment>
<keyword evidence="1" id="KW-0732">Signal</keyword>
<gene>
    <name evidence="3" type="ORF">GTQ45_04205</name>
</gene>
<dbReference type="GeneID" id="300655841"/>
<accession>A0A845Q964</accession>
<feature type="chain" id="PRO_5032528460" description="Pilus formation protein N-terminal domain-containing protein" evidence="1">
    <location>
        <begin position="24"/>
        <end position="178"/>
    </location>
</feature>
<name>A0A845Q964_9HYPH</name>
<dbReference type="InterPro" id="IPR032789">
    <property type="entry name" value="T2SS-T3SS_pil_N"/>
</dbReference>
<organism evidence="3 4">
    <name type="scientific">Pyruvatibacter mobilis</name>
    <dbReference type="NCBI Taxonomy" id="1712261"/>
    <lineage>
        <taxon>Bacteria</taxon>
        <taxon>Pseudomonadati</taxon>
        <taxon>Pseudomonadota</taxon>
        <taxon>Alphaproteobacteria</taxon>
        <taxon>Hyphomicrobiales</taxon>
        <taxon>Parvibaculaceae</taxon>
        <taxon>Pyruvatibacter</taxon>
    </lineage>
</organism>
<dbReference type="EMBL" id="WXYQ01000004">
    <property type="protein sequence ID" value="NBG94929.1"/>
    <property type="molecule type" value="Genomic_DNA"/>
</dbReference>
<dbReference type="Proteomes" id="UP000470384">
    <property type="component" value="Unassembled WGS sequence"/>
</dbReference>
<reference evidence="3 4" key="1">
    <citation type="journal article" date="2016" name="Int. J. Syst. Evol. Microbiol.">
        <title>Pyruvatibacter mobilis gen. nov., sp. nov., a marine bacterium from the culture broth of Picochlorum sp. 122.</title>
        <authorList>
            <person name="Wang G."/>
            <person name="Tang M."/>
            <person name="Wu H."/>
            <person name="Dai S."/>
            <person name="Li T."/>
            <person name="Chen C."/>
            <person name="He H."/>
            <person name="Fan J."/>
            <person name="Xiang W."/>
            <person name="Li X."/>
        </authorList>
    </citation>
    <scope>NUCLEOTIDE SEQUENCE [LARGE SCALE GENOMIC DNA]</scope>
    <source>
        <strain evidence="3 4">GYP-11</strain>
    </source>
</reference>
<proteinExistence type="predicted"/>
<dbReference type="PROSITE" id="PS51318">
    <property type="entry name" value="TAT"/>
    <property type="match status" value="1"/>
</dbReference>